<reference evidence="1" key="1">
    <citation type="submission" date="2024-07" db="EMBL/GenBank/DDBJ databases">
        <authorList>
            <person name="Yu S.T."/>
        </authorList>
    </citation>
    <scope>NUCLEOTIDE SEQUENCE</scope>
    <source>
        <strain evidence="1">Y1</strain>
    </source>
</reference>
<proteinExistence type="predicted"/>
<name>A0AB39TEP9_9ACTN</name>
<sequence>MMFPTSPHVRWALGLVSALTVATVVALLTLGTDDTADNRPAPVTPSNIAGRRTACLTGDTTEAGNRTDTSTIWAALQEASQQGKLNVQQLFPAATTADQALPYLAGLAAQHCDLIVAVGPTFGQALNAAAKANPHTSFVAVTVEGQPSPSGVATITGSDTDKAAEVRRQALALPSPGH</sequence>
<organism evidence="1">
    <name type="scientific">Streptomyces sp. Y1</name>
    <dbReference type="NCBI Taxonomy" id="3238634"/>
    <lineage>
        <taxon>Bacteria</taxon>
        <taxon>Bacillati</taxon>
        <taxon>Actinomycetota</taxon>
        <taxon>Actinomycetes</taxon>
        <taxon>Kitasatosporales</taxon>
        <taxon>Streptomycetaceae</taxon>
        <taxon>Streptomyces</taxon>
    </lineage>
</organism>
<gene>
    <name evidence="1" type="ORF">AB2U05_07760</name>
</gene>
<dbReference type="Gene3D" id="3.40.50.2300">
    <property type="match status" value="1"/>
</dbReference>
<dbReference type="RefSeq" id="WP_369182847.1">
    <property type="nucleotide sequence ID" value="NZ_CP163445.1"/>
</dbReference>
<evidence type="ECO:0000313" key="1">
    <source>
        <dbReference type="EMBL" id="XDQ78376.1"/>
    </source>
</evidence>
<dbReference type="EMBL" id="CP163445">
    <property type="protein sequence ID" value="XDQ78376.1"/>
    <property type="molecule type" value="Genomic_DNA"/>
</dbReference>
<protein>
    <recommendedName>
        <fullName evidence="2">BMP family ABC transporter substrate-binding protein</fullName>
    </recommendedName>
</protein>
<dbReference type="AlphaFoldDB" id="A0AB39TEP9"/>
<evidence type="ECO:0008006" key="2">
    <source>
        <dbReference type="Google" id="ProtNLM"/>
    </source>
</evidence>
<accession>A0AB39TEP9</accession>